<evidence type="ECO:0000313" key="2">
    <source>
        <dbReference type="EMBL" id="PWT36225.1"/>
    </source>
</evidence>
<keyword evidence="1" id="KW-0812">Transmembrane</keyword>
<evidence type="ECO:0000256" key="1">
    <source>
        <dbReference type="SAM" id="Phobius"/>
    </source>
</evidence>
<comment type="caution">
    <text evidence="2">The sequence shown here is derived from an EMBL/GenBank/DDBJ whole genome shotgun (WGS) entry which is preliminary data.</text>
</comment>
<dbReference type="RefSeq" id="WP_109954749.1">
    <property type="nucleotide sequence ID" value="NZ_QGHV01000146.1"/>
</dbReference>
<gene>
    <name evidence="2" type="ORF">DKZ35_11605</name>
</gene>
<organism evidence="2 3">
    <name type="scientific">Limosilactobacillus reuteri</name>
    <name type="common">Lactobacillus reuteri</name>
    <dbReference type="NCBI Taxonomy" id="1598"/>
    <lineage>
        <taxon>Bacteria</taxon>
        <taxon>Bacillati</taxon>
        <taxon>Bacillota</taxon>
        <taxon>Bacilli</taxon>
        <taxon>Lactobacillales</taxon>
        <taxon>Lactobacillaceae</taxon>
        <taxon>Limosilactobacillus</taxon>
    </lineage>
</organism>
<keyword evidence="1" id="KW-0472">Membrane</keyword>
<sequence>MSKLQAIRFFLTIPLILIPFILFMITFIILKINYLALCVIALMLGGEKPTKERYKEMVRSILAK</sequence>
<reference evidence="3" key="1">
    <citation type="journal article" date="2018" name="Front. Microbiol.">
        <title>Comparative Genomics of the Herbivore Gut Symbiont Lactobacillus reuteri Reveals Genetic Diversity and Lifestyle Adaptation.</title>
        <authorList>
            <person name="Zhao J."/>
        </authorList>
    </citation>
    <scope>NUCLEOTIDE SEQUENCE [LARGE SCALE GENOMIC DNA]</scope>
    <source>
        <strain evidence="3">LR9</strain>
    </source>
</reference>
<accession>A0ABD6Y3F3</accession>
<dbReference type="EMBL" id="QGHV01000146">
    <property type="protein sequence ID" value="PWT36225.1"/>
    <property type="molecule type" value="Genomic_DNA"/>
</dbReference>
<proteinExistence type="predicted"/>
<protein>
    <submittedName>
        <fullName evidence="2">Uncharacterized protein</fullName>
    </submittedName>
</protein>
<name>A0ABD6Y3F3_LIMRT</name>
<dbReference type="Proteomes" id="UP000245735">
    <property type="component" value="Unassembled WGS sequence"/>
</dbReference>
<dbReference type="AlphaFoldDB" id="A0ABD6Y3F3"/>
<keyword evidence="1" id="KW-1133">Transmembrane helix</keyword>
<evidence type="ECO:0000313" key="3">
    <source>
        <dbReference type="Proteomes" id="UP000245735"/>
    </source>
</evidence>
<feature type="transmembrane region" description="Helical" evidence="1">
    <location>
        <begin position="12"/>
        <end position="45"/>
    </location>
</feature>